<reference evidence="1 2" key="1">
    <citation type="submission" date="2020-10" db="EMBL/GenBank/DDBJ databases">
        <title>Sequencing the genomes of 1000 actinobacteria strains.</title>
        <authorList>
            <person name="Klenk H.-P."/>
        </authorList>
    </citation>
    <scope>NUCLEOTIDE SEQUENCE [LARGE SCALE GENOMIC DNA]</scope>
    <source>
        <strain evidence="1 2">DSM 7307</strain>
    </source>
</reference>
<evidence type="ECO:0008006" key="3">
    <source>
        <dbReference type="Google" id="ProtNLM"/>
    </source>
</evidence>
<dbReference type="InterPro" id="IPR021335">
    <property type="entry name" value="DUF2948"/>
</dbReference>
<accession>A0ABR9ILQ4</accession>
<evidence type="ECO:0000313" key="2">
    <source>
        <dbReference type="Proteomes" id="UP000620262"/>
    </source>
</evidence>
<dbReference type="RefSeq" id="WP_192728192.1">
    <property type="nucleotide sequence ID" value="NZ_BAAAVL010000001.1"/>
</dbReference>
<sequence length="145" mass="16045">MTDLKLVALDAEDLAVISAHVQDSVFKVADIDWSPRDKQFALAANRFVWEEAARKRKGFERRRAALVFKRVLSVRSIGIDRSRRDDVLSLLALRFEQKGEGPEGTLELSLSGTASIVLDVECIEMQLADIGGAWEAGAKPRHPGT</sequence>
<keyword evidence="2" id="KW-1185">Reference proteome</keyword>
<dbReference type="EMBL" id="JADBEC010000001">
    <property type="protein sequence ID" value="MBE1504116.1"/>
    <property type="molecule type" value="Genomic_DNA"/>
</dbReference>
<organism evidence="1 2">
    <name type="scientific">Rhizobium viscosum</name>
    <name type="common">Arthrobacter viscosus</name>
    <dbReference type="NCBI Taxonomy" id="1673"/>
    <lineage>
        <taxon>Bacteria</taxon>
        <taxon>Pseudomonadati</taxon>
        <taxon>Pseudomonadota</taxon>
        <taxon>Alphaproteobacteria</taxon>
        <taxon>Hyphomicrobiales</taxon>
        <taxon>Rhizobiaceae</taxon>
        <taxon>Rhizobium/Agrobacterium group</taxon>
        <taxon>Rhizobium</taxon>
    </lineage>
</organism>
<name>A0ABR9ILQ4_RHIVS</name>
<gene>
    <name evidence="1" type="ORF">H4W29_001297</name>
</gene>
<dbReference type="Proteomes" id="UP000620262">
    <property type="component" value="Unassembled WGS sequence"/>
</dbReference>
<dbReference type="Pfam" id="PF11164">
    <property type="entry name" value="DUF2948"/>
    <property type="match status" value="1"/>
</dbReference>
<comment type="caution">
    <text evidence="1">The sequence shown here is derived from an EMBL/GenBank/DDBJ whole genome shotgun (WGS) entry which is preliminary data.</text>
</comment>
<protein>
    <recommendedName>
        <fullName evidence="3">DUF2948 family protein</fullName>
    </recommendedName>
</protein>
<proteinExistence type="predicted"/>
<evidence type="ECO:0000313" key="1">
    <source>
        <dbReference type="EMBL" id="MBE1504116.1"/>
    </source>
</evidence>